<dbReference type="EMBL" id="UZAL01000087">
    <property type="protein sequence ID" value="VDO67758.1"/>
    <property type="molecule type" value="Genomic_DNA"/>
</dbReference>
<dbReference type="InterPro" id="IPR036691">
    <property type="entry name" value="Endo/exonu/phosph_ase_sf"/>
</dbReference>
<dbReference type="Proteomes" id="UP000269396">
    <property type="component" value="Unassembled WGS sequence"/>
</dbReference>
<accession>A0A183NDD6</accession>
<proteinExistence type="predicted"/>
<dbReference type="AlphaFoldDB" id="A0A183NDD6"/>
<gene>
    <name evidence="1" type="ORF">SMTD_LOCUS122</name>
</gene>
<reference evidence="1 2" key="1">
    <citation type="submission" date="2018-11" db="EMBL/GenBank/DDBJ databases">
        <authorList>
            <consortium name="Pathogen Informatics"/>
        </authorList>
    </citation>
    <scope>NUCLEOTIDE SEQUENCE [LARGE SCALE GENOMIC DNA]</scope>
    <source>
        <strain>Denwood</strain>
        <strain evidence="2">Zambia</strain>
    </source>
</reference>
<sequence length="125" mass="14514">MLLCSGREEENPPHTQGVALMVSKQAQRELTGWEFHLFRIIKPLFKTKNQEITINVIQCYAPNNHNSDNDKDQSYERLQSIMAKCSGKDMKILTGDLKAKVGMDNTEYEDIIGQHEMTERKEQEW</sequence>
<dbReference type="Gene3D" id="3.60.10.10">
    <property type="entry name" value="Endonuclease/exonuclease/phosphatase"/>
    <property type="match status" value="1"/>
</dbReference>
<evidence type="ECO:0000313" key="2">
    <source>
        <dbReference type="Proteomes" id="UP000269396"/>
    </source>
</evidence>
<organism evidence="1 2">
    <name type="scientific">Schistosoma mattheei</name>
    <dbReference type="NCBI Taxonomy" id="31246"/>
    <lineage>
        <taxon>Eukaryota</taxon>
        <taxon>Metazoa</taxon>
        <taxon>Spiralia</taxon>
        <taxon>Lophotrochozoa</taxon>
        <taxon>Platyhelminthes</taxon>
        <taxon>Trematoda</taxon>
        <taxon>Digenea</taxon>
        <taxon>Strigeidida</taxon>
        <taxon>Schistosomatoidea</taxon>
        <taxon>Schistosomatidae</taxon>
        <taxon>Schistosoma</taxon>
    </lineage>
</organism>
<dbReference type="SUPFAM" id="SSF56219">
    <property type="entry name" value="DNase I-like"/>
    <property type="match status" value="1"/>
</dbReference>
<evidence type="ECO:0000313" key="1">
    <source>
        <dbReference type="EMBL" id="VDO67758.1"/>
    </source>
</evidence>
<protein>
    <submittedName>
        <fullName evidence="1">Uncharacterized protein</fullName>
    </submittedName>
</protein>
<keyword evidence="2" id="KW-1185">Reference proteome</keyword>
<dbReference type="STRING" id="31246.A0A183NDD6"/>
<name>A0A183NDD6_9TREM</name>